<proteinExistence type="predicted"/>
<protein>
    <recommendedName>
        <fullName evidence="3">Auto-transporter adhesin head GIN domain-containing protein</fullName>
    </recommendedName>
</protein>
<evidence type="ECO:0000313" key="1">
    <source>
        <dbReference type="EMBL" id="QJW84677.1"/>
    </source>
</evidence>
<reference evidence="1 2" key="2">
    <citation type="submission" date="2020-05" db="EMBL/GenBank/DDBJ databases">
        <authorList>
            <person name="Khan S.A."/>
            <person name="Jeon C.O."/>
            <person name="Chun B.H."/>
        </authorList>
    </citation>
    <scope>NUCLEOTIDE SEQUENCE [LARGE SCALE GENOMIC DNA]</scope>
    <source>
        <strain evidence="1 2">H242</strain>
    </source>
</reference>
<organism evidence="1 2">
    <name type="scientific">Ramlibacter terrae</name>
    <dbReference type="NCBI Taxonomy" id="2732511"/>
    <lineage>
        <taxon>Bacteria</taxon>
        <taxon>Pseudomonadati</taxon>
        <taxon>Pseudomonadota</taxon>
        <taxon>Betaproteobacteria</taxon>
        <taxon>Burkholderiales</taxon>
        <taxon>Comamonadaceae</taxon>
        <taxon>Ramlibacter</taxon>
    </lineage>
</organism>
<evidence type="ECO:0008006" key="3">
    <source>
        <dbReference type="Google" id="ProtNLM"/>
    </source>
</evidence>
<name>A0ABX6P561_9BURK</name>
<dbReference type="Proteomes" id="UP000500826">
    <property type="component" value="Chromosome"/>
</dbReference>
<gene>
    <name evidence="1" type="ORF">HK414_16150</name>
</gene>
<sequence length="200" mass="20573">MVDFSADATVLTLGGTEFSMDGGSGELLRATGDLEIDVAGYFHVEGSFGIESRTQEVTLSDGSVITVKVLSIGGEGIDAFAGMSGGTDDAVGLELGNVDFALALMTDTADATRKFTALQASAGLAGFIGIDDLVVSSSDLKVNINRGVTIAARDAQTISQNTLLELDVAATTGTLRFTRGGDQADITLDPKAGNARSWRS</sequence>
<evidence type="ECO:0000313" key="2">
    <source>
        <dbReference type="Proteomes" id="UP000500826"/>
    </source>
</evidence>
<dbReference type="EMBL" id="CP053418">
    <property type="protein sequence ID" value="QJW84677.1"/>
    <property type="molecule type" value="Genomic_DNA"/>
</dbReference>
<keyword evidence="2" id="KW-1185">Reference proteome</keyword>
<reference evidence="1 2" key="1">
    <citation type="submission" date="2020-05" db="EMBL/GenBank/DDBJ databases">
        <title>Ramlibacter rhizophilus sp. nov., isolated from rhizosphere soil of national flower Mugunghwa from South Korea.</title>
        <authorList>
            <person name="Zheng-Fei Y."/>
            <person name="Huan T."/>
        </authorList>
    </citation>
    <scope>NUCLEOTIDE SEQUENCE [LARGE SCALE GENOMIC DNA]</scope>
    <source>
        <strain evidence="1 2">H242</strain>
    </source>
</reference>
<accession>A0ABX6P561</accession>